<dbReference type="Pfam" id="PF02785">
    <property type="entry name" value="Biotin_carb_C"/>
    <property type="match status" value="1"/>
</dbReference>
<evidence type="ECO:0000313" key="9">
    <source>
        <dbReference type="Proteomes" id="UP000067626"/>
    </source>
</evidence>
<dbReference type="GO" id="GO:0005524">
    <property type="term" value="F:ATP binding"/>
    <property type="evidence" value="ECO:0007669"/>
    <property type="project" value="UniProtKB-UniRule"/>
</dbReference>
<keyword evidence="9" id="KW-1185">Reference proteome</keyword>
<dbReference type="InterPro" id="IPR011764">
    <property type="entry name" value="Biotin_carboxylation_dom"/>
</dbReference>
<dbReference type="InterPro" id="IPR005481">
    <property type="entry name" value="BC-like_N"/>
</dbReference>
<dbReference type="PROSITE" id="PS50975">
    <property type="entry name" value="ATP_GRASP"/>
    <property type="match status" value="1"/>
</dbReference>
<dbReference type="AlphaFoldDB" id="A0A0K1EDH6"/>
<dbReference type="Proteomes" id="UP000067626">
    <property type="component" value="Chromosome"/>
</dbReference>
<dbReference type="GO" id="GO:0016874">
    <property type="term" value="F:ligase activity"/>
    <property type="evidence" value="ECO:0007669"/>
    <property type="project" value="UniProtKB-KW"/>
</dbReference>
<accession>A0A0K1EDH6</accession>
<dbReference type="FunFam" id="3.40.50.20:FF:000010">
    <property type="entry name" value="Propionyl-CoA carboxylase subunit alpha"/>
    <property type="match status" value="1"/>
</dbReference>
<evidence type="ECO:0000313" key="8">
    <source>
        <dbReference type="EMBL" id="AKT38930.1"/>
    </source>
</evidence>
<dbReference type="InterPro" id="IPR011054">
    <property type="entry name" value="Rudment_hybrid_motif"/>
</dbReference>
<dbReference type="PANTHER" id="PTHR18866">
    <property type="entry name" value="CARBOXYLASE:PYRUVATE/ACETYL-COA/PROPIONYL-COA CARBOXYLASE"/>
    <property type="match status" value="1"/>
</dbReference>
<dbReference type="InterPro" id="IPR016185">
    <property type="entry name" value="PreATP-grasp_dom_sf"/>
</dbReference>
<dbReference type="SUPFAM" id="SSF52440">
    <property type="entry name" value="PreATP-grasp domain"/>
    <property type="match status" value="1"/>
</dbReference>
<evidence type="ECO:0000256" key="2">
    <source>
        <dbReference type="ARBA" id="ARBA00022741"/>
    </source>
</evidence>
<dbReference type="InterPro" id="IPR011761">
    <property type="entry name" value="ATP-grasp"/>
</dbReference>
<name>A0A0K1EDH6_CHOCO</name>
<dbReference type="EMBL" id="CP012159">
    <property type="protein sequence ID" value="AKT38930.1"/>
    <property type="molecule type" value="Genomic_DNA"/>
</dbReference>
<dbReference type="PATRIC" id="fig|52.7.peg.3380"/>
<evidence type="ECO:0000256" key="1">
    <source>
        <dbReference type="ARBA" id="ARBA00022598"/>
    </source>
</evidence>
<dbReference type="SMART" id="SM00878">
    <property type="entry name" value="Biotin_carb_C"/>
    <property type="match status" value="1"/>
</dbReference>
<keyword evidence="2 5" id="KW-0547">Nucleotide-binding</keyword>
<gene>
    <name evidence="8" type="ORF">CMC5_030770</name>
</gene>
<dbReference type="PROSITE" id="PS00866">
    <property type="entry name" value="CPSASE_1"/>
    <property type="match status" value="1"/>
</dbReference>
<feature type="domain" description="Biotin carboxylation" evidence="7">
    <location>
        <begin position="13"/>
        <end position="473"/>
    </location>
</feature>
<reference evidence="8 9" key="1">
    <citation type="submission" date="2015-07" db="EMBL/GenBank/DDBJ databases">
        <title>Genome analysis of myxobacterium Chondromyces crocatus Cm c5 reveals a high potential for natural compound synthesis and the genetic basis for the loss of fruiting body formation.</title>
        <authorList>
            <person name="Zaburannyi N."/>
            <person name="Bunk B."/>
            <person name="Maier J."/>
            <person name="Overmann J."/>
            <person name="Mueller R."/>
        </authorList>
    </citation>
    <scope>NUCLEOTIDE SEQUENCE [LARGE SCALE GENOMIC DNA]</scope>
    <source>
        <strain evidence="8 9">Cm c5</strain>
    </source>
</reference>
<evidence type="ECO:0000259" key="7">
    <source>
        <dbReference type="PROSITE" id="PS50979"/>
    </source>
</evidence>
<feature type="domain" description="ATP-grasp" evidence="6">
    <location>
        <begin position="132"/>
        <end position="337"/>
    </location>
</feature>
<dbReference type="Gene3D" id="3.30.470.20">
    <property type="entry name" value="ATP-grasp fold, B domain"/>
    <property type="match status" value="1"/>
</dbReference>
<dbReference type="KEGG" id="ccro:CMC5_030770"/>
<dbReference type="InterPro" id="IPR050856">
    <property type="entry name" value="Biotin_carboxylase_complex"/>
</dbReference>
<keyword evidence="3 5" id="KW-0067">ATP-binding</keyword>
<dbReference type="PROSITE" id="PS00867">
    <property type="entry name" value="CPSASE_2"/>
    <property type="match status" value="1"/>
</dbReference>
<sequence length="474" mass="50365">MTTPRCPSYASSVLRKILVANRGEIACRILRTCKRLGIATVAVYSDADAQAPHVAMADEAVRIGPAPVKDSYLNIEAILDAARTTGADGVHPGYGLLSEKRAFADAVAAAGITFIGPPPEVLDAFGDKIRAREVARKVGVLPPPGTDGPLDPADTEAVAREAERIGFPLLVKAAGGGGGIGMQIVPDAAKLARAVQACSDRGRQAFADPRVYLERYIEKPRHIEVQVLCDGKGGAVALGERECSVQRRHQKIIEETPSPAAFFQGSEGEARRQKLLSDALRVVTSVGYVGAGTVELVASQSGEIWFLEVNARLQVEHCVTEMVTGIDLVEQQIRVASGEALAPEILANERRGSSIEARVYAEDPAKKFAPQPGRVTRLAWPEAGEDLRIETGITEGLDVTPFYDPMLAKVVAFGETRADAIQRLDAALGATTLELTGPAGPAASNLTFLRKVLASEEFAGGQYDTSLAEALVKR</sequence>
<organism evidence="8 9">
    <name type="scientific">Chondromyces crocatus</name>
    <dbReference type="NCBI Taxonomy" id="52"/>
    <lineage>
        <taxon>Bacteria</taxon>
        <taxon>Pseudomonadati</taxon>
        <taxon>Myxococcota</taxon>
        <taxon>Polyangia</taxon>
        <taxon>Polyangiales</taxon>
        <taxon>Polyangiaceae</taxon>
        <taxon>Chondromyces</taxon>
    </lineage>
</organism>
<keyword evidence="4" id="KW-0092">Biotin</keyword>
<evidence type="ECO:0000256" key="3">
    <source>
        <dbReference type="ARBA" id="ARBA00022840"/>
    </source>
</evidence>
<dbReference type="InterPro" id="IPR005482">
    <property type="entry name" value="Biotin_COase_C"/>
</dbReference>
<keyword evidence="1" id="KW-0436">Ligase</keyword>
<evidence type="ECO:0000256" key="5">
    <source>
        <dbReference type="PROSITE-ProRule" id="PRU00409"/>
    </source>
</evidence>
<dbReference type="PANTHER" id="PTHR18866:SF33">
    <property type="entry name" value="METHYLCROTONOYL-COA CARBOXYLASE SUBUNIT ALPHA, MITOCHONDRIAL-RELATED"/>
    <property type="match status" value="1"/>
</dbReference>
<protein>
    <submittedName>
        <fullName evidence="8">Acetyl-CoA carboxylase biotin carboxylase</fullName>
    </submittedName>
</protein>
<dbReference type="GO" id="GO:0046872">
    <property type="term" value="F:metal ion binding"/>
    <property type="evidence" value="ECO:0007669"/>
    <property type="project" value="InterPro"/>
</dbReference>
<evidence type="ECO:0000259" key="6">
    <source>
        <dbReference type="PROSITE" id="PS50975"/>
    </source>
</evidence>
<evidence type="ECO:0000256" key="4">
    <source>
        <dbReference type="ARBA" id="ARBA00023267"/>
    </source>
</evidence>
<dbReference type="PROSITE" id="PS50979">
    <property type="entry name" value="BC"/>
    <property type="match status" value="1"/>
</dbReference>
<dbReference type="SUPFAM" id="SSF56059">
    <property type="entry name" value="Glutathione synthetase ATP-binding domain-like"/>
    <property type="match status" value="1"/>
</dbReference>
<dbReference type="Pfam" id="PF02786">
    <property type="entry name" value="CPSase_L_D2"/>
    <property type="match status" value="1"/>
</dbReference>
<dbReference type="STRING" id="52.CMC5_030770"/>
<dbReference type="Pfam" id="PF00289">
    <property type="entry name" value="Biotin_carb_N"/>
    <property type="match status" value="1"/>
</dbReference>
<dbReference type="SUPFAM" id="SSF51246">
    <property type="entry name" value="Rudiment single hybrid motif"/>
    <property type="match status" value="1"/>
</dbReference>
<dbReference type="InterPro" id="IPR005479">
    <property type="entry name" value="CPAse_ATP-bd"/>
</dbReference>
<proteinExistence type="predicted"/>